<dbReference type="PATRIC" id="fig|1218493.3.peg.314"/>
<protein>
    <submittedName>
        <fullName evidence="6 7">Transcriptional regulator</fullName>
    </submittedName>
</protein>
<dbReference type="GO" id="GO:0003700">
    <property type="term" value="F:DNA-binding transcription factor activity"/>
    <property type="evidence" value="ECO:0007669"/>
    <property type="project" value="TreeGrafter"/>
</dbReference>
<dbReference type="Gene3D" id="1.10.260.40">
    <property type="entry name" value="lambda repressor-like DNA-binding domains"/>
    <property type="match status" value="1"/>
</dbReference>
<keyword evidence="2" id="KW-0238">DNA-binding</keyword>
<evidence type="ECO:0000256" key="3">
    <source>
        <dbReference type="ARBA" id="ARBA00023163"/>
    </source>
</evidence>
<dbReference type="PANTHER" id="PTHR30146">
    <property type="entry name" value="LACI-RELATED TRANSCRIPTIONAL REPRESSOR"/>
    <property type="match status" value="1"/>
</dbReference>
<evidence type="ECO:0000259" key="4">
    <source>
        <dbReference type="PROSITE" id="PS50932"/>
    </source>
</evidence>
<gene>
    <name evidence="6" type="ORF">DKL58_01385</name>
    <name evidence="7" type="ORF">JF76_02960</name>
</gene>
<dbReference type="InterPro" id="IPR001387">
    <property type="entry name" value="Cro/C1-type_HTH"/>
</dbReference>
<accession>A0A0F4LJZ1</accession>
<organism evidence="7 8">
    <name type="scientific">Lactobacillus kullabergensis</name>
    <dbReference type="NCBI Taxonomy" id="1218493"/>
    <lineage>
        <taxon>Bacteria</taxon>
        <taxon>Bacillati</taxon>
        <taxon>Bacillota</taxon>
        <taxon>Bacilli</taxon>
        <taxon>Lactobacillales</taxon>
        <taxon>Lactobacillaceae</taxon>
        <taxon>Lactobacillus</taxon>
    </lineage>
</organism>
<dbReference type="CDD" id="cd01392">
    <property type="entry name" value="HTH_LacI"/>
    <property type="match status" value="1"/>
</dbReference>
<reference evidence="7 8" key="1">
    <citation type="submission" date="2014-12" db="EMBL/GenBank/DDBJ databases">
        <title>Comparative genomics of the lactic acid bacteria isolated from the honey bee gut.</title>
        <authorList>
            <person name="Ellegaard K.M."/>
            <person name="Tamarit D."/>
            <person name="Javelind E."/>
            <person name="Olofsson T."/>
            <person name="Andersson S.G."/>
            <person name="Vasquez A."/>
        </authorList>
    </citation>
    <scope>NUCLEOTIDE SEQUENCE [LARGE SCALE GENOMIC DNA]</scope>
    <source>
        <strain evidence="7 8">Biut2</strain>
    </source>
</reference>
<dbReference type="InterPro" id="IPR028082">
    <property type="entry name" value="Peripla_BP_I"/>
</dbReference>
<keyword evidence="9" id="KW-1185">Reference proteome</keyword>
<evidence type="ECO:0000313" key="7">
    <source>
        <dbReference type="EMBL" id="KJY58643.1"/>
    </source>
</evidence>
<name>A0A0F4LJZ1_9LACO</name>
<evidence type="ECO:0000256" key="1">
    <source>
        <dbReference type="ARBA" id="ARBA00023015"/>
    </source>
</evidence>
<proteinExistence type="predicted"/>
<dbReference type="Proteomes" id="UP000246036">
    <property type="component" value="Chromosome"/>
</dbReference>
<reference evidence="6 9" key="2">
    <citation type="submission" date="2018-05" db="EMBL/GenBank/DDBJ databases">
        <title>Reference genomes for bee gut microbiota database.</title>
        <authorList>
            <person name="Ellegaard K.M."/>
        </authorList>
    </citation>
    <scope>NUCLEOTIDE SEQUENCE [LARGE SCALE GENOMIC DNA]</scope>
    <source>
        <strain evidence="6 9">ESL0186</strain>
    </source>
</reference>
<dbReference type="KEGG" id="lkl:DKL58_01385"/>
<dbReference type="PROSITE" id="PS50943">
    <property type="entry name" value="HTH_CROC1"/>
    <property type="match status" value="1"/>
</dbReference>
<evidence type="ECO:0000259" key="5">
    <source>
        <dbReference type="PROSITE" id="PS50943"/>
    </source>
</evidence>
<dbReference type="InterPro" id="IPR001761">
    <property type="entry name" value="Peripla_BP/Lac1_sug-bd_dom"/>
</dbReference>
<dbReference type="Pfam" id="PF00356">
    <property type="entry name" value="LacI"/>
    <property type="match status" value="1"/>
</dbReference>
<dbReference type="Gene3D" id="3.40.50.2300">
    <property type="match status" value="2"/>
</dbReference>
<dbReference type="PANTHER" id="PTHR30146:SF154">
    <property type="entry name" value="TRANSCRIPTION REGULATOR, MEMBER OF GALR FAMILY"/>
    <property type="match status" value="1"/>
</dbReference>
<dbReference type="PROSITE" id="PS50932">
    <property type="entry name" value="HTH_LACI_2"/>
    <property type="match status" value="1"/>
</dbReference>
<evidence type="ECO:0000313" key="9">
    <source>
        <dbReference type="Proteomes" id="UP000246036"/>
    </source>
</evidence>
<dbReference type="InterPro" id="IPR010982">
    <property type="entry name" value="Lambda_DNA-bd_dom_sf"/>
</dbReference>
<dbReference type="RefSeq" id="WP_045927508.1">
    <property type="nucleotide sequence ID" value="NZ_CP029477.1"/>
</dbReference>
<dbReference type="OrthoDB" id="1639518at2"/>
<dbReference type="AlphaFoldDB" id="A0A0F4LJZ1"/>
<dbReference type="HOGENOM" id="CLU_037628_6_0_9"/>
<feature type="domain" description="HTH lacI-type" evidence="4">
    <location>
        <begin position="4"/>
        <end position="60"/>
    </location>
</feature>
<dbReference type="SUPFAM" id="SSF47413">
    <property type="entry name" value="lambda repressor-like DNA-binding domains"/>
    <property type="match status" value="1"/>
</dbReference>
<dbReference type="EMBL" id="JXBY01000006">
    <property type="protein sequence ID" value="KJY58643.1"/>
    <property type="molecule type" value="Genomic_DNA"/>
</dbReference>
<dbReference type="GO" id="GO:0000976">
    <property type="term" value="F:transcription cis-regulatory region binding"/>
    <property type="evidence" value="ECO:0007669"/>
    <property type="project" value="TreeGrafter"/>
</dbReference>
<dbReference type="SMART" id="SM00354">
    <property type="entry name" value="HTH_LACI"/>
    <property type="match status" value="1"/>
</dbReference>
<dbReference type="SUPFAM" id="SSF53822">
    <property type="entry name" value="Periplasmic binding protein-like I"/>
    <property type="match status" value="1"/>
</dbReference>
<feature type="domain" description="HTH cro/C1-type" evidence="5">
    <location>
        <begin position="5"/>
        <end position="50"/>
    </location>
</feature>
<dbReference type="Pfam" id="PF00532">
    <property type="entry name" value="Peripla_BP_1"/>
    <property type="match status" value="1"/>
</dbReference>
<keyword evidence="1" id="KW-0805">Transcription regulation</keyword>
<evidence type="ECO:0000313" key="6">
    <source>
        <dbReference type="EMBL" id="AWM74730.1"/>
    </source>
</evidence>
<evidence type="ECO:0000256" key="2">
    <source>
        <dbReference type="ARBA" id="ARBA00023125"/>
    </source>
</evidence>
<dbReference type="EMBL" id="CP029477">
    <property type="protein sequence ID" value="AWM74730.1"/>
    <property type="molecule type" value="Genomic_DNA"/>
</dbReference>
<dbReference type="Proteomes" id="UP000033533">
    <property type="component" value="Unassembled WGS sequence"/>
</dbReference>
<dbReference type="STRING" id="1218493.JF76_02960"/>
<evidence type="ECO:0000313" key="8">
    <source>
        <dbReference type="Proteomes" id="UP000033533"/>
    </source>
</evidence>
<dbReference type="InterPro" id="IPR000843">
    <property type="entry name" value="HTH_LacI"/>
</dbReference>
<keyword evidence="3" id="KW-0804">Transcription</keyword>
<sequence length="331" mass="37293">MKKATIRNVAELAHVSVASVSRYLNNKAKGRLSEEKAKAIEQAIKDLNYIPNLAARQMATNQSKTIAVVVSNIDDYFSTELFKGASNILRVKGYEAFLLDTNAEQQRERELIKTVSSSFFDGLLFQPLGSNIKTIQSEFIHNIPTVILDRRLATKRWPQVISNNVTASKDATKYFLKQGCDDILILSSEVKIASTRRDRYSGVCAIANPDQIHLIELDEESYNYVTIKNKIESFLLKQKVRNKKTLIFSFKERWLLAFLPMLFADGFLNSDQVLITGFSDTKLVQTILPEARLISQNPYLMGASAAEILLKSLSGEDNSKNYEPLIVPAKF</sequence>